<comment type="similarity">
    <text evidence="1">Belongs to the ABC transporter superfamily. ABCG family. Eye pigment precursor importer (TC 3.A.1.204) subfamily.</text>
</comment>
<comment type="caution">
    <text evidence="3">The sequence shown here is derived from an EMBL/GenBank/DDBJ whole genome shotgun (WGS) entry which is preliminary data.</text>
</comment>
<dbReference type="Proteomes" id="UP000237347">
    <property type="component" value="Unassembled WGS sequence"/>
</dbReference>
<dbReference type="EMBL" id="PKMF04000761">
    <property type="protein sequence ID" value="KAK7819883.1"/>
    <property type="molecule type" value="Genomic_DNA"/>
</dbReference>
<evidence type="ECO:0000256" key="2">
    <source>
        <dbReference type="ARBA" id="ARBA00022448"/>
    </source>
</evidence>
<protein>
    <submittedName>
        <fullName evidence="3">Abc transporter g family member 11</fullName>
    </submittedName>
</protein>
<keyword evidence="4" id="KW-1185">Reference proteome</keyword>
<dbReference type="PANTHER" id="PTHR48042">
    <property type="entry name" value="ABC TRANSPORTER G FAMILY MEMBER 11"/>
    <property type="match status" value="1"/>
</dbReference>
<dbReference type="InterPro" id="IPR052215">
    <property type="entry name" value="Plant_ABCG"/>
</dbReference>
<sequence>MILVDGFFRLLDDLPKPVFKYPLHEIAFHKYAFQGMFKNEFEGAVFSNDQARGPPIITGQVILRVLWQAEMGYSKWVNLARDGSHLSTYVFGNRQG</sequence>
<evidence type="ECO:0000313" key="4">
    <source>
        <dbReference type="Proteomes" id="UP000237347"/>
    </source>
</evidence>
<reference evidence="3 4" key="1">
    <citation type="journal article" date="2018" name="Sci. Data">
        <title>The draft genome sequence of cork oak.</title>
        <authorList>
            <person name="Ramos A.M."/>
            <person name="Usie A."/>
            <person name="Barbosa P."/>
            <person name="Barros P.M."/>
            <person name="Capote T."/>
            <person name="Chaves I."/>
            <person name="Simoes F."/>
            <person name="Abreu I."/>
            <person name="Carrasquinho I."/>
            <person name="Faro C."/>
            <person name="Guimaraes J.B."/>
            <person name="Mendonca D."/>
            <person name="Nobrega F."/>
            <person name="Rodrigues L."/>
            <person name="Saibo N.J.M."/>
            <person name="Varela M.C."/>
            <person name="Egas C."/>
            <person name="Matos J."/>
            <person name="Miguel C.M."/>
            <person name="Oliveira M.M."/>
            <person name="Ricardo C.P."/>
            <person name="Goncalves S."/>
        </authorList>
    </citation>
    <scope>NUCLEOTIDE SEQUENCE [LARGE SCALE GENOMIC DNA]</scope>
    <source>
        <strain evidence="4">cv. HL8</strain>
    </source>
</reference>
<gene>
    <name evidence="3" type="primary">ABCG11_4</name>
    <name evidence="3" type="ORF">CFP56_039468</name>
</gene>
<evidence type="ECO:0000313" key="3">
    <source>
        <dbReference type="EMBL" id="KAK7819883.1"/>
    </source>
</evidence>
<keyword evidence="2" id="KW-0813">Transport</keyword>
<dbReference type="PANTHER" id="PTHR48042:SF14">
    <property type="entry name" value="WHITE-BROWN-COMPLEX ABC TRANSPORTER FAMILY PROTEIN"/>
    <property type="match status" value="1"/>
</dbReference>
<organism evidence="3 4">
    <name type="scientific">Quercus suber</name>
    <name type="common">Cork oak</name>
    <dbReference type="NCBI Taxonomy" id="58331"/>
    <lineage>
        <taxon>Eukaryota</taxon>
        <taxon>Viridiplantae</taxon>
        <taxon>Streptophyta</taxon>
        <taxon>Embryophyta</taxon>
        <taxon>Tracheophyta</taxon>
        <taxon>Spermatophyta</taxon>
        <taxon>Magnoliopsida</taxon>
        <taxon>eudicotyledons</taxon>
        <taxon>Gunneridae</taxon>
        <taxon>Pentapetalae</taxon>
        <taxon>rosids</taxon>
        <taxon>fabids</taxon>
        <taxon>Fagales</taxon>
        <taxon>Fagaceae</taxon>
        <taxon>Quercus</taxon>
    </lineage>
</organism>
<name>A0AAW0J076_QUESU</name>
<proteinExistence type="inferred from homology"/>
<accession>A0AAW0J076</accession>
<evidence type="ECO:0000256" key="1">
    <source>
        <dbReference type="ARBA" id="ARBA00005814"/>
    </source>
</evidence>
<dbReference type="AlphaFoldDB" id="A0AAW0J076"/>